<dbReference type="CDD" id="cd01189">
    <property type="entry name" value="INT_ICEBs1_C_like"/>
    <property type="match status" value="1"/>
</dbReference>
<evidence type="ECO:0000259" key="7">
    <source>
        <dbReference type="PROSITE" id="PS51900"/>
    </source>
</evidence>
<evidence type="ECO:0000313" key="9">
    <source>
        <dbReference type="Proteomes" id="UP000309673"/>
    </source>
</evidence>
<protein>
    <submittedName>
        <fullName evidence="8">Site-specific integrase</fullName>
    </submittedName>
</protein>
<evidence type="ECO:0000256" key="5">
    <source>
        <dbReference type="PROSITE-ProRule" id="PRU01248"/>
    </source>
</evidence>
<evidence type="ECO:0000256" key="2">
    <source>
        <dbReference type="ARBA" id="ARBA00022908"/>
    </source>
</evidence>
<dbReference type="RefSeq" id="WP_136777094.1">
    <property type="nucleotide sequence ID" value="NZ_SUPK01000003.1"/>
</dbReference>
<dbReference type="InterPro" id="IPR044068">
    <property type="entry name" value="CB"/>
</dbReference>
<dbReference type="InterPro" id="IPR002104">
    <property type="entry name" value="Integrase_catalytic"/>
</dbReference>
<feature type="domain" description="Core-binding (CB)" evidence="7">
    <location>
        <begin position="63"/>
        <end position="155"/>
    </location>
</feature>
<dbReference type="InterPro" id="IPR013762">
    <property type="entry name" value="Integrase-like_cat_sf"/>
</dbReference>
<dbReference type="AlphaFoldDB" id="A0A4U0FCZ0"/>
<evidence type="ECO:0000256" key="3">
    <source>
        <dbReference type="ARBA" id="ARBA00023125"/>
    </source>
</evidence>
<evidence type="ECO:0000256" key="4">
    <source>
        <dbReference type="ARBA" id="ARBA00023172"/>
    </source>
</evidence>
<dbReference type="InterPro" id="IPR050090">
    <property type="entry name" value="Tyrosine_recombinase_XerCD"/>
</dbReference>
<feature type="domain" description="Tyr recombinase" evidence="6">
    <location>
        <begin position="176"/>
        <end position="380"/>
    </location>
</feature>
<comment type="similarity">
    <text evidence="1">Belongs to the 'phage' integrase family.</text>
</comment>
<dbReference type="GO" id="GO:0015074">
    <property type="term" value="P:DNA integration"/>
    <property type="evidence" value="ECO:0007669"/>
    <property type="project" value="UniProtKB-KW"/>
</dbReference>
<keyword evidence="3 5" id="KW-0238">DNA-binding</keyword>
<keyword evidence="4" id="KW-0233">DNA recombination</keyword>
<organism evidence="8 9">
    <name type="scientific">Cohnella pontilimi</name>
    <dbReference type="NCBI Taxonomy" id="2564100"/>
    <lineage>
        <taxon>Bacteria</taxon>
        <taxon>Bacillati</taxon>
        <taxon>Bacillota</taxon>
        <taxon>Bacilli</taxon>
        <taxon>Bacillales</taxon>
        <taxon>Paenibacillaceae</taxon>
        <taxon>Cohnella</taxon>
    </lineage>
</organism>
<comment type="caution">
    <text evidence="8">The sequence shown here is derived from an EMBL/GenBank/DDBJ whole genome shotgun (WGS) entry which is preliminary data.</text>
</comment>
<dbReference type="SUPFAM" id="SSF56349">
    <property type="entry name" value="DNA breaking-rejoining enzymes"/>
    <property type="match status" value="1"/>
</dbReference>
<dbReference type="Proteomes" id="UP000309673">
    <property type="component" value="Unassembled WGS sequence"/>
</dbReference>
<evidence type="ECO:0000256" key="1">
    <source>
        <dbReference type="ARBA" id="ARBA00008857"/>
    </source>
</evidence>
<dbReference type="InterPro" id="IPR028259">
    <property type="entry name" value="AP2-like_int_N"/>
</dbReference>
<dbReference type="InterPro" id="IPR010998">
    <property type="entry name" value="Integrase_recombinase_N"/>
</dbReference>
<accession>A0A4U0FCZ0</accession>
<dbReference type="Pfam" id="PF14659">
    <property type="entry name" value="Phage_int_SAM_3"/>
    <property type="match status" value="1"/>
</dbReference>
<evidence type="ECO:0000313" key="8">
    <source>
        <dbReference type="EMBL" id="TJY42675.1"/>
    </source>
</evidence>
<gene>
    <name evidence="8" type="ORF">E5161_07440</name>
</gene>
<dbReference type="PROSITE" id="PS51898">
    <property type="entry name" value="TYR_RECOMBINASE"/>
    <property type="match status" value="1"/>
</dbReference>
<dbReference type="PANTHER" id="PTHR30349">
    <property type="entry name" value="PHAGE INTEGRASE-RELATED"/>
    <property type="match status" value="1"/>
</dbReference>
<sequence length="387" mass="44690">MASLEKRGPNSWRFTVELGFDAEGKRIRHRKSVSGFTKREAEIELAKFITEVKSGNYFEPEKMVLSKFIEDWKVKYAEKQLEALTYRNYMFHIKNHILPFFGHMRLDQVKALHVVSFLTSLSSPTARKDGQDKLLSSSTIQYIYRVLRNIFNVAVEWRVINHNPVADVKKPKVTLKEVNVFSEEEVASVFTALESEPLEWRLLITLALTLGMRRGELLALEWPQVDLENAYLDVKQSFSLTQKGNPLLKVPKTKSSLRRISIPSSLIPDLKIFREKMAAERELLGDEWLGGDHWFVFTTTNGKAIYYSYASQWWRNFTTRHNIRYIRFHDLRHTSATLLINQGVHAKVISSRLGHANISTTMNIYGHVLQSADHSAAEKLNALLPKR</sequence>
<proteinExistence type="inferred from homology"/>
<dbReference type="Pfam" id="PF14657">
    <property type="entry name" value="Arm-DNA-bind_4"/>
    <property type="match status" value="1"/>
</dbReference>
<dbReference type="EMBL" id="SUPK01000003">
    <property type="protein sequence ID" value="TJY42675.1"/>
    <property type="molecule type" value="Genomic_DNA"/>
</dbReference>
<keyword evidence="2" id="KW-0229">DNA integration</keyword>
<dbReference type="Gene3D" id="1.10.443.10">
    <property type="entry name" value="Intergrase catalytic core"/>
    <property type="match status" value="1"/>
</dbReference>
<keyword evidence="9" id="KW-1185">Reference proteome</keyword>
<dbReference type="PANTHER" id="PTHR30349:SF64">
    <property type="entry name" value="PROPHAGE INTEGRASE INTD-RELATED"/>
    <property type="match status" value="1"/>
</dbReference>
<dbReference type="GO" id="GO:0006310">
    <property type="term" value="P:DNA recombination"/>
    <property type="evidence" value="ECO:0007669"/>
    <property type="project" value="UniProtKB-KW"/>
</dbReference>
<dbReference type="PROSITE" id="PS51900">
    <property type="entry name" value="CB"/>
    <property type="match status" value="1"/>
</dbReference>
<evidence type="ECO:0000259" key="6">
    <source>
        <dbReference type="PROSITE" id="PS51898"/>
    </source>
</evidence>
<dbReference type="Gene3D" id="1.10.150.130">
    <property type="match status" value="1"/>
</dbReference>
<dbReference type="GO" id="GO:0003677">
    <property type="term" value="F:DNA binding"/>
    <property type="evidence" value="ECO:0007669"/>
    <property type="project" value="UniProtKB-UniRule"/>
</dbReference>
<name>A0A4U0FCZ0_9BACL</name>
<reference evidence="8 9" key="1">
    <citation type="submission" date="2019-04" db="EMBL/GenBank/DDBJ databases">
        <title>Cohnella sp. nov., isolated from soil.</title>
        <authorList>
            <person name="Kim W."/>
        </authorList>
    </citation>
    <scope>NUCLEOTIDE SEQUENCE [LARGE SCALE GENOMIC DNA]</scope>
    <source>
        <strain evidence="8 9">CAU 1483</strain>
    </source>
</reference>
<dbReference type="InterPro" id="IPR004107">
    <property type="entry name" value="Integrase_SAM-like_N"/>
</dbReference>
<dbReference type="Pfam" id="PF00589">
    <property type="entry name" value="Phage_integrase"/>
    <property type="match status" value="1"/>
</dbReference>
<dbReference type="InterPro" id="IPR011010">
    <property type="entry name" value="DNA_brk_join_enz"/>
</dbReference>
<dbReference type="OrthoDB" id="9803188at2"/>